<reference evidence="2" key="2">
    <citation type="submission" date="2020-05" db="UniProtKB">
        <authorList>
            <consortium name="EnsemblMetazoa"/>
        </authorList>
    </citation>
    <scope>IDENTIFICATION</scope>
    <source>
        <strain evidence="2">wikel</strain>
    </source>
</reference>
<dbReference type="STRING" id="6945.B7PAV0"/>
<dbReference type="InParanoid" id="B7PAV0"/>
<dbReference type="GO" id="GO:0016197">
    <property type="term" value="P:endosomal transport"/>
    <property type="evidence" value="ECO:0000318"/>
    <property type="project" value="GO_Central"/>
</dbReference>
<dbReference type="Gene3D" id="1.10.8.60">
    <property type="match status" value="1"/>
</dbReference>
<dbReference type="InterPro" id="IPR027417">
    <property type="entry name" value="P-loop_NTPase"/>
</dbReference>
<dbReference type="EnsemblMetazoa" id="ISCW001921-RA">
    <property type="protein sequence ID" value="ISCW001921-PA"/>
    <property type="gene ID" value="ISCW001921"/>
</dbReference>
<dbReference type="GO" id="GO:0016887">
    <property type="term" value="F:ATP hydrolysis activity"/>
    <property type="evidence" value="ECO:0000318"/>
    <property type="project" value="GO_Central"/>
</dbReference>
<protein>
    <submittedName>
        <fullName evidence="1 2">Vacuolar sorting protein, putative</fullName>
        <ecNumber evidence="1">3.6.4.3</ecNumber>
    </submittedName>
</protein>
<dbReference type="Proteomes" id="UP000001555">
    <property type="component" value="Unassembled WGS sequence"/>
</dbReference>
<dbReference type="VEuPathDB" id="VectorBase:ISCW001921"/>
<name>B7PAV0_IXOSC</name>
<organism>
    <name type="scientific">Ixodes scapularis</name>
    <name type="common">Black-legged tick</name>
    <name type="synonym">Deer tick</name>
    <dbReference type="NCBI Taxonomy" id="6945"/>
    <lineage>
        <taxon>Eukaryota</taxon>
        <taxon>Metazoa</taxon>
        <taxon>Ecdysozoa</taxon>
        <taxon>Arthropoda</taxon>
        <taxon>Chelicerata</taxon>
        <taxon>Arachnida</taxon>
        <taxon>Acari</taxon>
        <taxon>Parasitiformes</taxon>
        <taxon>Ixodida</taxon>
        <taxon>Ixodoidea</taxon>
        <taxon>Ixodidae</taxon>
        <taxon>Ixodinae</taxon>
        <taxon>Ixodes</taxon>
    </lineage>
</organism>
<keyword evidence="1" id="KW-0378">Hydrolase</keyword>
<dbReference type="GO" id="GO:0007033">
    <property type="term" value="P:vacuole organization"/>
    <property type="evidence" value="ECO:0000318"/>
    <property type="project" value="GO_Central"/>
</dbReference>
<evidence type="ECO:0000313" key="2">
    <source>
        <dbReference type="EnsemblMetazoa" id="ISCW001921-PA"/>
    </source>
</evidence>
<dbReference type="EMBL" id="ABJB010006682">
    <property type="status" value="NOT_ANNOTATED_CDS"/>
    <property type="molecule type" value="Genomic_DNA"/>
</dbReference>
<evidence type="ECO:0000313" key="1">
    <source>
        <dbReference type="EMBL" id="EEC03722.1"/>
    </source>
</evidence>
<dbReference type="PANTHER" id="PTHR23074">
    <property type="entry name" value="AAA DOMAIN-CONTAINING"/>
    <property type="match status" value="1"/>
</dbReference>
<dbReference type="GO" id="GO:0043162">
    <property type="term" value="P:ubiquitin-dependent protein catabolic process via the multivesicular body sorting pathway"/>
    <property type="evidence" value="ECO:0000318"/>
    <property type="project" value="GO_Central"/>
</dbReference>
<dbReference type="PaxDb" id="6945-B7PAV0"/>
<keyword evidence="3" id="KW-1185">Reference proteome</keyword>
<dbReference type="GO" id="GO:0090611">
    <property type="term" value="P:ubiquitin-independent protein catabolic process via the multivesicular body sorting pathway"/>
    <property type="evidence" value="ECO:0000318"/>
    <property type="project" value="GO_Central"/>
</dbReference>
<dbReference type="Gene3D" id="3.40.50.300">
    <property type="entry name" value="P-loop containing nucleotide triphosphate hydrolases"/>
    <property type="match status" value="1"/>
</dbReference>
<evidence type="ECO:0000313" key="3">
    <source>
        <dbReference type="Proteomes" id="UP000001555"/>
    </source>
</evidence>
<dbReference type="VEuPathDB" id="VectorBase:ISCP_009834"/>
<dbReference type="SUPFAM" id="SSF52540">
    <property type="entry name" value="P-loop containing nucleoside triphosphate hydrolases"/>
    <property type="match status" value="1"/>
</dbReference>
<dbReference type="InterPro" id="IPR050304">
    <property type="entry name" value="MT-severing_AAA_ATPase"/>
</dbReference>
<sequence>MRRLSVCNSPSGSVILLNESSASSFLPPTSSSIRLAGCEAAEQMLTRFVSRFPKDGRSMMLYGASASSFLYLAKQVARKEPAMEVHYVRMRHFVGRSAGQDSKQMLSNLFAKGQAKVKMVFLYLLDSLYAGSMSIEQLEFAGKVKEGLPAHLKRVLSTSNDWLIVVASARKPWLLPEEVQSNFQKWVYVGLPGFQERIDLLKACIGKMLSSLTDQNYLQLSRMTEEYTYSEIGNVVEEAHLGPFKRIESATHFVKKNERWHPCASTDTGAVELSWHTMKPAEVSEPIIYEDLLEGFVKVERKRTDKCMRNLQRIRDTRSQGSHLASASR</sequence>
<dbReference type="OrthoDB" id="6491448at2759"/>
<gene>
    <name evidence="1" type="ORF">IscW_ISCW001921</name>
</gene>
<dbReference type="HOGENOM" id="CLU_845398_0_0_1"/>
<dbReference type="GO" id="GO:0005768">
    <property type="term" value="C:endosome"/>
    <property type="evidence" value="ECO:0000318"/>
    <property type="project" value="GO_Central"/>
</dbReference>
<dbReference type="AlphaFoldDB" id="B7PAV0"/>
<dbReference type="GO" id="GO:0005737">
    <property type="term" value="C:cytoplasm"/>
    <property type="evidence" value="ECO:0000318"/>
    <property type="project" value="GO_Central"/>
</dbReference>
<dbReference type="VEuPathDB" id="VectorBase:ISCI001921"/>
<dbReference type="PANTHER" id="PTHR23074:SF83">
    <property type="entry name" value="VACUOLAR PROTEIN SORTING-ASSOCIATED PROTEIN 4A"/>
    <property type="match status" value="1"/>
</dbReference>
<accession>B7PAV0</accession>
<proteinExistence type="predicted"/>
<dbReference type="EC" id="3.6.4.3" evidence="1"/>
<dbReference type="EMBL" id="DS673066">
    <property type="protein sequence ID" value="EEC03722.1"/>
    <property type="molecule type" value="Genomic_DNA"/>
</dbReference>
<reference evidence="1 3" key="1">
    <citation type="submission" date="2008-03" db="EMBL/GenBank/DDBJ databases">
        <title>Annotation of Ixodes scapularis.</title>
        <authorList>
            <consortium name="Ixodes scapularis Genome Project Consortium"/>
            <person name="Caler E."/>
            <person name="Hannick L.I."/>
            <person name="Bidwell S."/>
            <person name="Joardar V."/>
            <person name="Thiagarajan M."/>
            <person name="Amedeo P."/>
            <person name="Galinsky K.J."/>
            <person name="Schobel S."/>
            <person name="Inman J."/>
            <person name="Hostetler J."/>
            <person name="Miller J."/>
            <person name="Hammond M."/>
            <person name="Megy K."/>
            <person name="Lawson D."/>
            <person name="Kodira C."/>
            <person name="Sutton G."/>
            <person name="Meyer J."/>
            <person name="Hill C.A."/>
            <person name="Birren B."/>
            <person name="Nene V."/>
            <person name="Collins F."/>
            <person name="Alarcon-Chaidez F."/>
            <person name="Wikel S."/>
            <person name="Strausberg R."/>
        </authorList>
    </citation>
    <scope>NUCLEOTIDE SEQUENCE [LARGE SCALE GENOMIC DNA]</scope>
    <source>
        <strain evidence="3">Wikel</strain>
        <strain evidence="1">Wikel colony</strain>
    </source>
</reference>